<dbReference type="AlphaFoldDB" id="A0A1I7D555"/>
<gene>
    <name evidence="1" type="ORF">SAMN05216236_1238</name>
</gene>
<dbReference type="Proteomes" id="UP000182466">
    <property type="component" value="Unassembled WGS sequence"/>
</dbReference>
<dbReference type="EMBL" id="FPAW01000023">
    <property type="protein sequence ID" value="SFU06795.1"/>
    <property type="molecule type" value="Genomic_DNA"/>
</dbReference>
<organism evidence="1 2">
    <name type="scientific">Sedimentitalea nanhaiensis</name>
    <dbReference type="NCBI Taxonomy" id="999627"/>
    <lineage>
        <taxon>Bacteria</taxon>
        <taxon>Pseudomonadati</taxon>
        <taxon>Pseudomonadota</taxon>
        <taxon>Alphaproteobacteria</taxon>
        <taxon>Rhodobacterales</taxon>
        <taxon>Paracoccaceae</taxon>
        <taxon>Sedimentitalea</taxon>
    </lineage>
</organism>
<name>A0A1I7D555_9RHOB</name>
<evidence type="ECO:0000313" key="2">
    <source>
        <dbReference type="Proteomes" id="UP000182466"/>
    </source>
</evidence>
<proteinExistence type="predicted"/>
<sequence length="101" mass="11272">MKIDDAAFPVRVFLRVPEEGLGQRMDALHRWLESNVGRGEYAVHAGGRHPGRDMLEDRLAVYTRHPRAAVALLEALPDLDLSDGTESVVYSSPYLPFGRRG</sequence>
<protein>
    <submittedName>
        <fullName evidence="1">Uncharacterized protein</fullName>
    </submittedName>
</protein>
<keyword evidence="2" id="KW-1185">Reference proteome</keyword>
<accession>A0A1I7D555</accession>
<reference evidence="1 2" key="1">
    <citation type="submission" date="2016-10" db="EMBL/GenBank/DDBJ databases">
        <authorList>
            <person name="de Groot N.N."/>
        </authorList>
    </citation>
    <scope>NUCLEOTIDE SEQUENCE [LARGE SCALE GENOMIC DNA]</scope>
    <source>
        <strain evidence="1 2">CGMCC 1.10959</strain>
    </source>
</reference>
<evidence type="ECO:0000313" key="1">
    <source>
        <dbReference type="EMBL" id="SFU06795.1"/>
    </source>
</evidence>